<dbReference type="InterPro" id="IPR007146">
    <property type="entry name" value="Sas10/Utp3/C1D"/>
</dbReference>
<feature type="compositionally biased region" description="Basic and acidic residues" evidence="1">
    <location>
        <begin position="175"/>
        <end position="192"/>
    </location>
</feature>
<accession>F0WF01</accession>
<dbReference type="GO" id="GO:0000462">
    <property type="term" value="P:maturation of SSU-rRNA from tricistronic rRNA transcript (SSU-rRNA, 5.8S rRNA, LSU-rRNA)"/>
    <property type="evidence" value="ECO:0007669"/>
    <property type="project" value="TreeGrafter"/>
</dbReference>
<dbReference type="HOGENOM" id="CLU_031901_0_0_1"/>
<dbReference type="EMBL" id="FR824124">
    <property type="protein sequence ID" value="CCA19783.1"/>
    <property type="molecule type" value="Genomic_DNA"/>
</dbReference>
<feature type="compositionally biased region" description="Basic and acidic residues" evidence="1">
    <location>
        <begin position="336"/>
        <end position="350"/>
    </location>
</feature>
<organism evidence="2">
    <name type="scientific">Albugo laibachii Nc14</name>
    <dbReference type="NCBI Taxonomy" id="890382"/>
    <lineage>
        <taxon>Eukaryota</taxon>
        <taxon>Sar</taxon>
        <taxon>Stramenopiles</taxon>
        <taxon>Oomycota</taxon>
        <taxon>Peronosporomycetes</taxon>
        <taxon>Albuginales</taxon>
        <taxon>Albuginaceae</taxon>
        <taxon>Albugo</taxon>
    </lineage>
</organism>
<sequence>MPNLLVNYGSSHLTQGNSNMEQLHTDIKALHQKLQSLRDDIKNQWPTAQGLDYLQVKNHALITYTKMELFFILLKLQNPHAICDHPVFKQLVRYRTLLERIRPLDRKMQYQVDKMLKIVTLGADNWDEALHFGPKPDHLIANEAQSSHAATDDDENSTKKMDTIYRAPRLAAVHYEEEEKEQAKQAKREERNRRRLEKSQILSELREEFSERPMELQISGQNPVDKIIAKEEAEQKEFEESRFVRLVTSRKDKVRKRRREQDATRADSMASIDNFAGVQDILASKSKTTRGATIPKIKLGGKVGGIFAHVHDQLSSTEKSVKTRSGKAQISNTQHHISESTNHVDDETTFKKSGKKQKVKFTNVFS</sequence>
<feature type="compositionally biased region" description="Polar residues" evidence="1">
    <location>
        <begin position="326"/>
        <end position="335"/>
    </location>
</feature>
<protein>
    <submittedName>
        <fullName evidence="2">Neuroguidinlike protein putative</fullName>
    </submittedName>
</protein>
<dbReference type="PANTHER" id="PTHR13237">
    <property type="entry name" value="SOMETHING ABOUT SILENCING PROTEIN 10-RELATED"/>
    <property type="match status" value="1"/>
</dbReference>
<reference evidence="2" key="2">
    <citation type="submission" date="2011-02" db="EMBL/GenBank/DDBJ databases">
        <authorList>
            <person name="MacLean D."/>
        </authorList>
    </citation>
    <scope>NUCLEOTIDE SEQUENCE</scope>
</reference>
<name>F0WF01_9STRA</name>
<dbReference type="Pfam" id="PF04000">
    <property type="entry name" value="Sas10_Utp3"/>
    <property type="match status" value="1"/>
</dbReference>
<gene>
    <name evidence="2" type="primary">AlNc14C79G5199</name>
    <name evidence="2" type="ORF">ALNC14_059260</name>
</gene>
<dbReference type="GO" id="GO:0032040">
    <property type="term" value="C:small-subunit processome"/>
    <property type="evidence" value="ECO:0007669"/>
    <property type="project" value="TreeGrafter"/>
</dbReference>
<dbReference type="AlphaFoldDB" id="F0WF01"/>
<feature type="region of interest" description="Disordered" evidence="1">
    <location>
        <begin position="315"/>
        <end position="355"/>
    </location>
</feature>
<proteinExistence type="predicted"/>
<evidence type="ECO:0000313" key="2">
    <source>
        <dbReference type="EMBL" id="CCA19783.1"/>
    </source>
</evidence>
<dbReference type="PANTHER" id="PTHR13237:SF9">
    <property type="entry name" value="NEUROGUIDIN"/>
    <property type="match status" value="1"/>
</dbReference>
<reference evidence="2" key="1">
    <citation type="journal article" date="2011" name="PLoS Biol.">
        <title>Gene gain and loss during evolution of obligate parasitism in the white rust pathogen of Arabidopsis thaliana.</title>
        <authorList>
            <person name="Kemen E."/>
            <person name="Gardiner A."/>
            <person name="Schultz-Larsen T."/>
            <person name="Kemen A.C."/>
            <person name="Balmuth A.L."/>
            <person name="Robert-Seilaniantz A."/>
            <person name="Bailey K."/>
            <person name="Holub E."/>
            <person name="Studholme D.J."/>
            <person name="Maclean D."/>
            <person name="Jones J.D."/>
        </authorList>
    </citation>
    <scope>NUCLEOTIDE SEQUENCE</scope>
</reference>
<feature type="region of interest" description="Disordered" evidence="1">
    <location>
        <begin position="175"/>
        <end position="195"/>
    </location>
</feature>
<evidence type="ECO:0000256" key="1">
    <source>
        <dbReference type="SAM" id="MobiDB-lite"/>
    </source>
</evidence>